<evidence type="ECO:0000259" key="8">
    <source>
        <dbReference type="Pfam" id="PF09335"/>
    </source>
</evidence>
<reference evidence="9 10" key="1">
    <citation type="submission" date="2021-01" db="EMBL/GenBank/DDBJ databases">
        <title>Whole genome shotgun sequence of Catellatospora bangladeshensis NBRC 107357.</title>
        <authorList>
            <person name="Komaki H."/>
            <person name="Tamura T."/>
        </authorList>
    </citation>
    <scope>NUCLEOTIDE SEQUENCE [LARGE SCALE GENOMIC DNA]</scope>
    <source>
        <strain evidence="9 10">NBRC 107357</strain>
    </source>
</reference>
<evidence type="ECO:0000313" key="9">
    <source>
        <dbReference type="EMBL" id="GIF84438.1"/>
    </source>
</evidence>
<feature type="domain" description="VTT" evidence="8">
    <location>
        <begin position="59"/>
        <end position="191"/>
    </location>
</feature>
<dbReference type="PANTHER" id="PTHR30353:SF0">
    <property type="entry name" value="TRANSMEMBRANE PROTEIN"/>
    <property type="match status" value="1"/>
</dbReference>
<evidence type="ECO:0000256" key="4">
    <source>
        <dbReference type="ARBA" id="ARBA00022692"/>
    </source>
</evidence>
<keyword evidence="3 7" id="KW-1003">Cell membrane</keyword>
<keyword evidence="10" id="KW-1185">Reference proteome</keyword>
<proteinExistence type="inferred from homology"/>
<dbReference type="Pfam" id="PF09335">
    <property type="entry name" value="VTT_dom"/>
    <property type="match status" value="1"/>
</dbReference>
<organism evidence="9 10">
    <name type="scientific">Catellatospora bangladeshensis</name>
    <dbReference type="NCBI Taxonomy" id="310355"/>
    <lineage>
        <taxon>Bacteria</taxon>
        <taxon>Bacillati</taxon>
        <taxon>Actinomycetota</taxon>
        <taxon>Actinomycetes</taxon>
        <taxon>Micromonosporales</taxon>
        <taxon>Micromonosporaceae</taxon>
        <taxon>Catellatospora</taxon>
    </lineage>
</organism>
<accession>A0A8J3JT17</accession>
<feature type="transmembrane region" description="Helical" evidence="7">
    <location>
        <begin position="87"/>
        <end position="107"/>
    </location>
</feature>
<dbReference type="EMBL" id="BONF01000038">
    <property type="protein sequence ID" value="GIF84438.1"/>
    <property type="molecule type" value="Genomic_DNA"/>
</dbReference>
<evidence type="ECO:0000256" key="6">
    <source>
        <dbReference type="ARBA" id="ARBA00023136"/>
    </source>
</evidence>
<dbReference type="InterPro" id="IPR032818">
    <property type="entry name" value="DedA-like"/>
</dbReference>
<dbReference type="InterPro" id="IPR032816">
    <property type="entry name" value="VTT_dom"/>
</dbReference>
<dbReference type="GO" id="GO:0005886">
    <property type="term" value="C:plasma membrane"/>
    <property type="evidence" value="ECO:0007669"/>
    <property type="project" value="UniProtKB-SubCell"/>
</dbReference>
<comment type="caution">
    <text evidence="9">The sequence shown here is derived from an EMBL/GenBank/DDBJ whole genome shotgun (WGS) entry which is preliminary data.</text>
</comment>
<name>A0A8J3JT17_9ACTN</name>
<dbReference type="Proteomes" id="UP000601223">
    <property type="component" value="Unassembled WGS sequence"/>
</dbReference>
<gene>
    <name evidence="9" type="primary">dedA</name>
    <name evidence="9" type="ORF">Cba03nite_57870</name>
</gene>
<evidence type="ECO:0000256" key="2">
    <source>
        <dbReference type="ARBA" id="ARBA00010792"/>
    </source>
</evidence>
<dbReference type="PANTHER" id="PTHR30353">
    <property type="entry name" value="INNER MEMBRANE PROTEIN DEDA-RELATED"/>
    <property type="match status" value="1"/>
</dbReference>
<feature type="transmembrane region" description="Helical" evidence="7">
    <location>
        <begin position="31"/>
        <end position="48"/>
    </location>
</feature>
<comment type="subcellular location">
    <subcellularLocation>
        <location evidence="1 7">Cell membrane</location>
        <topology evidence="1 7">Multi-pass membrane protein</topology>
    </subcellularLocation>
</comment>
<keyword evidence="6 7" id="KW-0472">Membrane</keyword>
<protein>
    <submittedName>
        <fullName evidence="9">Membrane protein</fullName>
    </submittedName>
</protein>
<sequence length="258" mass="28363">MGGVTVVDSLQALAMPPLASADFNPLDPKAWLELFGPAALFGVCFILFAETGLMIGFFLPGDSLLFIAGVFASGFLESHGVQLPIGWLLVLGPICAIIGAQLGHWLGAKYGPRMFNKPDSRLFKQDYVRKAEHYFVKFGPRRAVVLARFIPIVRTFLNPVAGVLGMPAKQFFVWNVVGAILWVDGILLAGYLLAEQIITAIGGPEHIDKYILPMVFLIVFLSLIPVFIEMIRDRREKRRNARLGGGDDTVVMSKIDAF</sequence>
<evidence type="ECO:0000256" key="1">
    <source>
        <dbReference type="ARBA" id="ARBA00004651"/>
    </source>
</evidence>
<feature type="transmembrane region" description="Helical" evidence="7">
    <location>
        <begin position="172"/>
        <end position="194"/>
    </location>
</feature>
<evidence type="ECO:0000256" key="5">
    <source>
        <dbReference type="ARBA" id="ARBA00022989"/>
    </source>
</evidence>
<dbReference type="AlphaFoldDB" id="A0A8J3JT17"/>
<feature type="transmembrane region" description="Helical" evidence="7">
    <location>
        <begin position="210"/>
        <end position="231"/>
    </location>
</feature>
<evidence type="ECO:0000256" key="3">
    <source>
        <dbReference type="ARBA" id="ARBA00022475"/>
    </source>
</evidence>
<keyword evidence="4 7" id="KW-0812">Transmembrane</keyword>
<comment type="similarity">
    <text evidence="2 7">Belongs to the DedA family.</text>
</comment>
<feature type="transmembrane region" description="Helical" evidence="7">
    <location>
        <begin position="55"/>
        <end position="75"/>
    </location>
</feature>
<keyword evidence="5 7" id="KW-1133">Transmembrane helix</keyword>
<evidence type="ECO:0000256" key="7">
    <source>
        <dbReference type="RuleBase" id="RU367016"/>
    </source>
</evidence>
<evidence type="ECO:0000313" key="10">
    <source>
        <dbReference type="Proteomes" id="UP000601223"/>
    </source>
</evidence>